<dbReference type="Gene3D" id="3.40.50.150">
    <property type="entry name" value="Vaccinia Virus protein VP39"/>
    <property type="match status" value="1"/>
</dbReference>
<evidence type="ECO:0000313" key="1">
    <source>
        <dbReference type="EMBL" id="GAD85321.1"/>
    </source>
</evidence>
<evidence type="ECO:0000313" key="2">
    <source>
        <dbReference type="Proteomes" id="UP000017048"/>
    </source>
</evidence>
<reference evidence="1 2" key="1">
    <citation type="journal article" date="2014" name="BMC Genomics">
        <title>Genome based analysis of type-I polyketide synthase and nonribosomal peptide synthetase gene clusters in seven strains of five representative Nocardia species.</title>
        <authorList>
            <person name="Komaki H."/>
            <person name="Ichikawa N."/>
            <person name="Hosoyama A."/>
            <person name="Takahashi-Nakaguchi A."/>
            <person name="Matsuzawa T."/>
            <person name="Suzuki K."/>
            <person name="Fujita N."/>
            <person name="Gonoi T."/>
        </authorList>
    </citation>
    <scope>NUCLEOTIDE SEQUENCE [LARGE SCALE GENOMIC DNA]</scope>
    <source>
        <strain evidence="1 2">NBRC 15531</strain>
    </source>
</reference>
<dbReference type="eggNOG" id="COG2226">
    <property type="taxonomic scope" value="Bacteria"/>
</dbReference>
<dbReference type="Proteomes" id="UP000017048">
    <property type="component" value="Unassembled WGS sequence"/>
</dbReference>
<dbReference type="AlphaFoldDB" id="U5EG01"/>
<dbReference type="PANTHER" id="PTHR42912:SF80">
    <property type="entry name" value="METHYLTRANSFERASE DOMAIN-CONTAINING PROTEIN"/>
    <property type="match status" value="1"/>
</dbReference>
<keyword evidence="1" id="KW-0808">Transferase</keyword>
<keyword evidence="2" id="KW-1185">Reference proteome</keyword>
<name>U5EG01_NOCAS</name>
<protein>
    <submittedName>
        <fullName evidence="1">Menaquinone biosynthesis methyltransferase MenH</fullName>
    </submittedName>
</protein>
<organism evidence="1 2">
    <name type="scientific">Nocardia asteroides NBRC 15531</name>
    <dbReference type="NCBI Taxonomy" id="1110697"/>
    <lineage>
        <taxon>Bacteria</taxon>
        <taxon>Bacillati</taxon>
        <taxon>Actinomycetota</taxon>
        <taxon>Actinomycetes</taxon>
        <taxon>Mycobacteriales</taxon>
        <taxon>Nocardiaceae</taxon>
        <taxon>Nocardia</taxon>
    </lineage>
</organism>
<dbReference type="Pfam" id="PF01209">
    <property type="entry name" value="Ubie_methyltran"/>
    <property type="match status" value="1"/>
</dbReference>
<dbReference type="InterPro" id="IPR050508">
    <property type="entry name" value="Methyltransf_Superfamily"/>
</dbReference>
<proteinExistence type="predicted"/>
<keyword evidence="1" id="KW-0489">Methyltransferase</keyword>
<dbReference type="EMBL" id="BAFO02000031">
    <property type="protein sequence ID" value="GAD85321.1"/>
    <property type="molecule type" value="Genomic_DNA"/>
</dbReference>
<dbReference type="GO" id="GO:0032259">
    <property type="term" value="P:methylation"/>
    <property type="evidence" value="ECO:0007669"/>
    <property type="project" value="UniProtKB-KW"/>
</dbReference>
<dbReference type="PANTHER" id="PTHR42912">
    <property type="entry name" value="METHYLTRANSFERASE"/>
    <property type="match status" value="1"/>
</dbReference>
<sequence>MNSTQTRGEIAMAGTRPATPQAMFTKIAPRYDLVNSLLTLGGDKRLRRRAVRTLRLGFGAEVLDIAAGTAEIGSAIAAVYEDPVSYRAVDLNEQMLAVAERKFARLRRKRPRNDYRSSLGSAESLDFASSSFDAVVMCFALDDMDDPAAALAETARVLRADGKFLLIELAMPDSPLLRGILKFRLRVIRAVAAVARMDSVAHMTREVELDRGAEHTVVRCEHAGFAVDSAQRHLGGLVRAYVFRKAA</sequence>
<dbReference type="STRING" id="1824.SAMN05444423_101674"/>
<dbReference type="CDD" id="cd02440">
    <property type="entry name" value="AdoMet_MTases"/>
    <property type="match status" value="1"/>
</dbReference>
<dbReference type="SUPFAM" id="SSF53335">
    <property type="entry name" value="S-adenosyl-L-methionine-dependent methyltransferases"/>
    <property type="match status" value="1"/>
</dbReference>
<dbReference type="InterPro" id="IPR029063">
    <property type="entry name" value="SAM-dependent_MTases_sf"/>
</dbReference>
<gene>
    <name evidence="1" type="primary">menH</name>
    <name evidence="1" type="ORF">NCAST_31_00140</name>
</gene>
<dbReference type="GO" id="GO:0008168">
    <property type="term" value="F:methyltransferase activity"/>
    <property type="evidence" value="ECO:0007669"/>
    <property type="project" value="UniProtKB-KW"/>
</dbReference>
<comment type="caution">
    <text evidence="1">The sequence shown here is derived from an EMBL/GenBank/DDBJ whole genome shotgun (WGS) entry which is preliminary data.</text>
</comment>
<accession>U5EG01</accession>